<evidence type="ECO:0000256" key="1">
    <source>
        <dbReference type="ARBA" id="ARBA00006484"/>
    </source>
</evidence>
<dbReference type="InterPro" id="IPR036291">
    <property type="entry name" value="NAD(P)-bd_dom_sf"/>
</dbReference>
<protein>
    <submittedName>
        <fullName evidence="4">NAD(P)-binding protein</fullName>
    </submittedName>
</protein>
<name>A0A024S3D6_HYPJR</name>
<organism evidence="4 5">
    <name type="scientific">Hypocrea jecorina (strain ATCC 56765 / BCRC 32924 / NRRL 11460 / Rut C-30)</name>
    <name type="common">Trichoderma reesei</name>
    <dbReference type="NCBI Taxonomy" id="1344414"/>
    <lineage>
        <taxon>Eukaryota</taxon>
        <taxon>Fungi</taxon>
        <taxon>Dikarya</taxon>
        <taxon>Ascomycota</taxon>
        <taxon>Pezizomycotina</taxon>
        <taxon>Sordariomycetes</taxon>
        <taxon>Hypocreomycetidae</taxon>
        <taxon>Hypocreales</taxon>
        <taxon>Hypocreaceae</taxon>
        <taxon>Trichoderma</taxon>
    </lineage>
</organism>
<dbReference type="PANTHER" id="PTHR43477">
    <property type="entry name" value="DIHYDROANTICAPSIN 7-DEHYDROGENASE"/>
    <property type="match status" value="1"/>
</dbReference>
<evidence type="ECO:0000313" key="5">
    <source>
        <dbReference type="Proteomes" id="UP000024376"/>
    </source>
</evidence>
<dbReference type="GO" id="GO:0016491">
    <property type="term" value="F:oxidoreductase activity"/>
    <property type="evidence" value="ECO:0007669"/>
    <property type="project" value="UniProtKB-KW"/>
</dbReference>
<proteinExistence type="inferred from homology"/>
<dbReference type="HOGENOM" id="CLU_010194_15_2_1"/>
<dbReference type="SUPFAM" id="SSF51735">
    <property type="entry name" value="NAD(P)-binding Rossmann-fold domains"/>
    <property type="match status" value="1"/>
</dbReference>
<dbReference type="InterPro" id="IPR002347">
    <property type="entry name" value="SDR_fam"/>
</dbReference>
<evidence type="ECO:0000313" key="4">
    <source>
        <dbReference type="EMBL" id="ETR99602.1"/>
    </source>
</evidence>
<dbReference type="AlphaFoldDB" id="A0A024S3D6"/>
<accession>A0A024S3D6</accession>
<reference evidence="5" key="1">
    <citation type="journal article" date="2013" name="Ind. Biotechnol.">
        <title>Comparative genomics analysis of Trichoderma reesei strains.</title>
        <authorList>
            <person name="Koike H."/>
            <person name="Aerts A."/>
            <person name="LaButti K."/>
            <person name="Grigoriev I.V."/>
            <person name="Baker S.E."/>
        </authorList>
    </citation>
    <scope>NUCLEOTIDE SEQUENCE [LARGE SCALE GENOMIC DNA]</scope>
    <source>
        <strain evidence="5">ATCC 56765 / BCRC 32924 / NRRL 11460 / Rut C-30</strain>
    </source>
</reference>
<dbReference type="KEGG" id="trr:M419DRAFT_102278"/>
<keyword evidence="3" id="KW-0560">Oxidoreductase</keyword>
<dbReference type="CDD" id="cd05233">
    <property type="entry name" value="SDR_c"/>
    <property type="match status" value="1"/>
</dbReference>
<dbReference type="Pfam" id="PF23441">
    <property type="entry name" value="SDR"/>
    <property type="match status" value="1"/>
</dbReference>
<evidence type="ECO:0000256" key="3">
    <source>
        <dbReference type="ARBA" id="ARBA00023002"/>
    </source>
</evidence>
<evidence type="ECO:0000256" key="2">
    <source>
        <dbReference type="ARBA" id="ARBA00022857"/>
    </source>
</evidence>
<dbReference type="OrthoDB" id="294295at2759"/>
<dbReference type="InterPro" id="IPR057571">
    <property type="entry name" value="SDR_PhqE-like"/>
</dbReference>
<dbReference type="EMBL" id="KI911156">
    <property type="protein sequence ID" value="ETR99602.1"/>
    <property type="molecule type" value="Genomic_DNA"/>
</dbReference>
<dbReference type="PANTHER" id="PTHR43477:SF1">
    <property type="entry name" value="DIHYDROANTICAPSIN 7-DEHYDROGENASE"/>
    <property type="match status" value="1"/>
</dbReference>
<sequence length="276" mass="29274">MSALKYVNKLQGRRVLVIGASTGVGFCVAEAALEHGAHVIISSSNQTKLDKAASRLQEHIKAANLGDASKLLSSKTIDLSNPDTIDQSVTDLLEFASKDGKLDHVVFTAGDALKTPNLKETTVKDIQAINQVRNAGAIIVAKHLHKYINLSVSSSFTLTGGTNTWRPLPNWSVVAFAGGGTEALARGLAVDLRPVRCNCVRLGAVQTELLDMIPEDHKESVLQGFRDWAITGTVGTPQEVAEAYVYSMKDSFATGAIIGTDGGRLVGESKSSFGAI</sequence>
<dbReference type="PRINTS" id="PR00081">
    <property type="entry name" value="GDHRDH"/>
</dbReference>
<keyword evidence="2" id="KW-0521">NADP</keyword>
<dbReference type="Gene3D" id="3.40.50.720">
    <property type="entry name" value="NAD(P)-binding Rossmann-like Domain"/>
    <property type="match status" value="1"/>
</dbReference>
<gene>
    <name evidence="4" type="ORF">M419DRAFT_102278</name>
</gene>
<comment type="similarity">
    <text evidence="1">Belongs to the short-chain dehydrogenases/reductases (SDR) family.</text>
</comment>
<dbReference type="Proteomes" id="UP000024376">
    <property type="component" value="Unassembled WGS sequence"/>
</dbReference>
<dbReference type="InterPro" id="IPR051122">
    <property type="entry name" value="SDR_DHRS6-like"/>
</dbReference>